<evidence type="ECO:0000256" key="3">
    <source>
        <dbReference type="ARBA" id="ARBA00022763"/>
    </source>
</evidence>
<dbReference type="GO" id="GO:0006298">
    <property type="term" value="P:mismatch repair"/>
    <property type="evidence" value="ECO:0007669"/>
    <property type="project" value="UniProtKB-UniRule"/>
</dbReference>
<dbReference type="GO" id="GO:0004519">
    <property type="term" value="F:endonuclease activity"/>
    <property type="evidence" value="ECO:0007669"/>
    <property type="project" value="UniProtKB-KW"/>
</dbReference>
<comment type="caution">
    <text evidence="7">The sequence shown here is derived from an EMBL/GenBank/DDBJ whole genome shotgun (WGS) entry which is preliminary data.</text>
</comment>
<dbReference type="AlphaFoldDB" id="A0A923S0V1"/>
<organism evidence="7 8">
    <name type="scientific">Ramlibacter albus</name>
    <dbReference type="NCBI Taxonomy" id="2079448"/>
    <lineage>
        <taxon>Bacteria</taxon>
        <taxon>Pseudomonadati</taxon>
        <taxon>Pseudomonadota</taxon>
        <taxon>Betaproteobacteria</taxon>
        <taxon>Burkholderiales</taxon>
        <taxon>Comamonadaceae</taxon>
        <taxon>Ramlibacter</taxon>
    </lineage>
</organism>
<evidence type="ECO:0000256" key="2">
    <source>
        <dbReference type="ARBA" id="ARBA00022759"/>
    </source>
</evidence>
<proteinExistence type="inferred from homology"/>
<dbReference type="CDD" id="cd00221">
    <property type="entry name" value="Vsr"/>
    <property type="match status" value="1"/>
</dbReference>
<comment type="similarity">
    <text evidence="6">Belongs to the vsr family.</text>
</comment>
<comment type="function">
    <text evidence="6">May nick specific sequences that contain T:G mispairs resulting from m5C-deamination.</text>
</comment>
<dbReference type="EMBL" id="JACORU010000001">
    <property type="protein sequence ID" value="MBC5763759.1"/>
    <property type="molecule type" value="Genomic_DNA"/>
</dbReference>
<keyword evidence="1 6" id="KW-0540">Nuclease</keyword>
<accession>A0A923S0V1</accession>
<dbReference type="InterPro" id="IPR004603">
    <property type="entry name" value="DNA_mismatch_endonuc_vsr"/>
</dbReference>
<dbReference type="Pfam" id="PF03852">
    <property type="entry name" value="Vsr"/>
    <property type="match status" value="1"/>
</dbReference>
<gene>
    <name evidence="7" type="primary">vsr</name>
    <name evidence="7" type="ORF">H8R02_04810</name>
</gene>
<dbReference type="PIRSF" id="PIRSF018267">
    <property type="entry name" value="VSR_endonuc"/>
    <property type="match status" value="1"/>
</dbReference>
<dbReference type="InterPro" id="IPR011335">
    <property type="entry name" value="Restrct_endonuc-II-like"/>
</dbReference>
<keyword evidence="2 6" id="KW-0255">Endonuclease</keyword>
<evidence type="ECO:0000256" key="5">
    <source>
        <dbReference type="ARBA" id="ARBA00023204"/>
    </source>
</evidence>
<dbReference type="EC" id="3.1.-.-" evidence="6"/>
<evidence type="ECO:0000256" key="4">
    <source>
        <dbReference type="ARBA" id="ARBA00022801"/>
    </source>
</evidence>
<evidence type="ECO:0000313" key="8">
    <source>
        <dbReference type="Proteomes" id="UP000596827"/>
    </source>
</evidence>
<dbReference type="SUPFAM" id="SSF52980">
    <property type="entry name" value="Restriction endonuclease-like"/>
    <property type="match status" value="1"/>
</dbReference>
<keyword evidence="5 6" id="KW-0234">DNA repair</keyword>
<name>A0A923S0V1_9BURK</name>
<keyword evidence="3 6" id="KW-0227">DNA damage</keyword>
<dbReference type="NCBIfam" id="TIGR00632">
    <property type="entry name" value="vsr"/>
    <property type="match status" value="1"/>
</dbReference>
<sequence>MADVVDAAKRSSMMAGIGPKDTQPELAVRRYLHAAGLRFRVHDRRLPGTPDIILPQHRVAIFVHGCFWHRHPGCRFATTPSSNVEFWQKKFEGNVLRDQIKEDLVRMCGWSPIVVWECETRTPENLESLFWRVLAESNHQTP</sequence>
<reference evidence="7" key="1">
    <citation type="submission" date="2020-08" db="EMBL/GenBank/DDBJ databases">
        <title>Ramlibacter sp. GTP1 16S ribosomal RNA gene genome sequencing and assembly.</title>
        <authorList>
            <person name="Kang M."/>
        </authorList>
    </citation>
    <scope>NUCLEOTIDE SEQUENCE</scope>
    <source>
        <strain evidence="7">GTP1</strain>
    </source>
</reference>
<evidence type="ECO:0000313" key="7">
    <source>
        <dbReference type="EMBL" id="MBC5763759.1"/>
    </source>
</evidence>
<keyword evidence="8" id="KW-1185">Reference proteome</keyword>
<protein>
    <recommendedName>
        <fullName evidence="6">Very short patch repair endonuclease</fullName>
        <ecNumber evidence="6">3.1.-.-</ecNumber>
    </recommendedName>
</protein>
<dbReference type="Gene3D" id="3.40.960.10">
    <property type="entry name" value="VSR Endonuclease"/>
    <property type="match status" value="1"/>
</dbReference>
<dbReference type="GO" id="GO:0016787">
    <property type="term" value="F:hydrolase activity"/>
    <property type="evidence" value="ECO:0007669"/>
    <property type="project" value="UniProtKB-KW"/>
</dbReference>
<dbReference type="RefSeq" id="WP_187080189.1">
    <property type="nucleotide sequence ID" value="NZ_JACORU010000001.1"/>
</dbReference>
<evidence type="ECO:0000256" key="6">
    <source>
        <dbReference type="PIRNR" id="PIRNR018267"/>
    </source>
</evidence>
<dbReference type="Proteomes" id="UP000596827">
    <property type="component" value="Unassembled WGS sequence"/>
</dbReference>
<evidence type="ECO:0000256" key="1">
    <source>
        <dbReference type="ARBA" id="ARBA00022722"/>
    </source>
</evidence>
<keyword evidence="4 6" id="KW-0378">Hydrolase</keyword>